<dbReference type="RefSeq" id="XP_681927.1">
    <property type="nucleotide sequence ID" value="XM_676835.1"/>
</dbReference>
<dbReference type="SUPFAM" id="SSF51430">
    <property type="entry name" value="NAD(P)-linked oxidoreductase"/>
    <property type="match status" value="1"/>
</dbReference>
<dbReference type="OMA" id="TWDLADH"/>
<reference evidence="4" key="2">
    <citation type="journal article" date="2009" name="Fungal Genet. Biol.">
        <title>The 2008 update of the Aspergillus nidulans genome annotation: a community effort.</title>
        <authorList>
            <person name="Wortman J.R."/>
            <person name="Gilsenan J.M."/>
            <person name="Joardar V."/>
            <person name="Deegan J."/>
            <person name="Clutterbuck J."/>
            <person name="Andersen M.R."/>
            <person name="Archer D."/>
            <person name="Bencina M."/>
            <person name="Braus G."/>
            <person name="Coutinho P."/>
            <person name="von Dohren H."/>
            <person name="Doonan J."/>
            <person name="Driessen A.J."/>
            <person name="Durek P."/>
            <person name="Espeso E."/>
            <person name="Fekete E."/>
            <person name="Flipphi M."/>
            <person name="Estrada C.G."/>
            <person name="Geysens S."/>
            <person name="Goldman G."/>
            <person name="de Groot P.W."/>
            <person name="Hansen K."/>
            <person name="Harris S.D."/>
            <person name="Heinekamp T."/>
            <person name="Helmstaedt K."/>
            <person name="Henrissat B."/>
            <person name="Hofmann G."/>
            <person name="Homan T."/>
            <person name="Horio T."/>
            <person name="Horiuchi H."/>
            <person name="James S."/>
            <person name="Jones M."/>
            <person name="Karaffa L."/>
            <person name="Karanyi Z."/>
            <person name="Kato M."/>
            <person name="Keller N."/>
            <person name="Kelly D.E."/>
            <person name="Kiel J.A."/>
            <person name="Kim J.M."/>
            <person name="van der Klei I.J."/>
            <person name="Klis F.M."/>
            <person name="Kovalchuk A."/>
            <person name="Krasevec N."/>
            <person name="Kubicek C.P."/>
            <person name="Liu B."/>
            <person name="Maccabe A."/>
            <person name="Meyer V."/>
            <person name="Mirabito P."/>
            <person name="Miskei M."/>
            <person name="Mos M."/>
            <person name="Mullins J."/>
            <person name="Nelson D.R."/>
            <person name="Nielsen J."/>
            <person name="Oakley B.R."/>
            <person name="Osmani S.A."/>
            <person name="Pakula T."/>
            <person name="Paszewski A."/>
            <person name="Paulsen I."/>
            <person name="Pilsyk S."/>
            <person name="Pocsi I."/>
            <person name="Punt P.J."/>
            <person name="Ram A.F."/>
            <person name="Ren Q."/>
            <person name="Robellet X."/>
            <person name="Robson G."/>
            <person name="Seiboth B."/>
            <person name="van Solingen P."/>
            <person name="Specht T."/>
            <person name="Sun J."/>
            <person name="Taheri-Talesh N."/>
            <person name="Takeshita N."/>
            <person name="Ussery D."/>
            <person name="vanKuyk P.A."/>
            <person name="Visser H."/>
            <person name="van de Vondervoort P.J."/>
            <person name="de Vries R.P."/>
            <person name="Walton J."/>
            <person name="Xiang X."/>
            <person name="Xiong Y."/>
            <person name="Zeng A.P."/>
            <person name="Brandt B.W."/>
            <person name="Cornell M.J."/>
            <person name="van den Hondel C.A."/>
            <person name="Visser J."/>
            <person name="Oliver S.G."/>
            <person name="Turner G."/>
        </authorList>
    </citation>
    <scope>GENOME REANNOTATION</scope>
    <source>
        <strain evidence="4">FGSC A4 / ATCC 38163 / CBS 112.46 / NRRL 194 / M139</strain>
    </source>
</reference>
<evidence type="ECO:0000313" key="4">
    <source>
        <dbReference type="Proteomes" id="UP000000560"/>
    </source>
</evidence>
<dbReference type="GO" id="GO:0016491">
    <property type="term" value="F:oxidoreductase activity"/>
    <property type="evidence" value="ECO:0007669"/>
    <property type="project" value="UniProtKB-KW"/>
</dbReference>
<dbReference type="Proteomes" id="UP000000560">
    <property type="component" value="Chromosome III"/>
</dbReference>
<dbReference type="Gene3D" id="3.20.20.100">
    <property type="entry name" value="NADP-dependent oxidoreductase domain"/>
    <property type="match status" value="2"/>
</dbReference>
<name>Q5ASS2_EMENI</name>
<dbReference type="PANTHER" id="PTHR43147">
    <property type="entry name" value="PROTEIN TAS"/>
    <property type="match status" value="1"/>
</dbReference>
<protein>
    <recommendedName>
        <fullName evidence="2">NADP-dependent oxidoreductase domain-containing protein</fullName>
    </recommendedName>
</protein>
<dbReference type="InterPro" id="IPR023210">
    <property type="entry name" value="NADP_OxRdtase_dom"/>
</dbReference>
<dbReference type="eggNOG" id="KOG1575">
    <property type="taxonomic scope" value="Eukaryota"/>
</dbReference>
<feature type="domain" description="NADP-dependent oxidoreductase" evidence="2">
    <location>
        <begin position="163"/>
        <end position="237"/>
    </location>
</feature>
<evidence type="ECO:0000313" key="3">
    <source>
        <dbReference type="EMBL" id="CBF78238.1"/>
    </source>
</evidence>
<dbReference type="InterPro" id="IPR036812">
    <property type="entry name" value="NAD(P)_OxRdtase_dom_sf"/>
</dbReference>
<gene>
    <name evidence="3" type="ORF">ANIA_08658</name>
</gene>
<evidence type="ECO:0000259" key="2">
    <source>
        <dbReference type="Pfam" id="PF00248"/>
    </source>
</evidence>
<keyword evidence="1" id="KW-0560">Oxidoreductase</keyword>
<proteinExistence type="predicted"/>
<dbReference type="Pfam" id="PF00248">
    <property type="entry name" value="Aldo_ket_red"/>
    <property type="match status" value="2"/>
</dbReference>
<sequence>MMTDNIVASLPLDELRSIMRSLLTIHPSVTPVFEEQTRNYLDETTSKYSKIANAASTHRGSLCTYRTAYAEWLGVDYATRLCRYCSDSDSEDLAHAYRDKGLTVEDTKSLWDLQRALPSCREVWEGRGGQFPSLVRIAETFTLDADVQLPRIFTGLLQISSLAWGSASRANIFEQFSRYVSRGFTAFNMADYYGDAEIIFGRYRSSSAYADSIFAATKYCVFHPITLSEEAMRASYEDDQYIMALQYLQQDPRAQLLGLCNFDTKHMRRVIESGVKIVSNQVQVRTDTRYTSIEASAADNDQFSLIDSRPIVKMAGFCSEHNIKLLTYGTLCGGLLAEKWLDQAPPDLYSEKITPSQRKYYASIRTWGAWPLFQELLRVLKVTAYKHSVTISKVVTRWVLDFPYVGAVIVGCRMGVSEQSAENLASLGWCLDEEDRQMIEGVMQRSQRKAMFESLGDCVGEYR</sequence>
<dbReference type="HOGENOM" id="CLU_036199_0_0_1"/>
<evidence type="ECO:0000256" key="1">
    <source>
        <dbReference type="ARBA" id="ARBA00023002"/>
    </source>
</evidence>
<reference evidence="4" key="1">
    <citation type="journal article" date="2005" name="Nature">
        <title>Sequencing of Aspergillus nidulans and comparative analysis with A. fumigatus and A. oryzae.</title>
        <authorList>
            <person name="Galagan J.E."/>
            <person name="Calvo S.E."/>
            <person name="Cuomo C."/>
            <person name="Ma L.J."/>
            <person name="Wortman J.R."/>
            <person name="Batzoglou S."/>
            <person name="Lee S.I."/>
            <person name="Basturkmen M."/>
            <person name="Spevak C.C."/>
            <person name="Clutterbuck J."/>
            <person name="Kapitonov V."/>
            <person name="Jurka J."/>
            <person name="Scazzocchio C."/>
            <person name="Farman M."/>
            <person name="Butler J."/>
            <person name="Purcell S."/>
            <person name="Harris S."/>
            <person name="Braus G.H."/>
            <person name="Draht O."/>
            <person name="Busch S."/>
            <person name="D'Enfert C."/>
            <person name="Bouchier C."/>
            <person name="Goldman G.H."/>
            <person name="Bell-Pedersen D."/>
            <person name="Griffiths-Jones S."/>
            <person name="Doonan J.H."/>
            <person name="Yu J."/>
            <person name="Vienken K."/>
            <person name="Pain A."/>
            <person name="Freitag M."/>
            <person name="Selker E.U."/>
            <person name="Archer D.B."/>
            <person name="Penalva M.A."/>
            <person name="Oakley B.R."/>
            <person name="Momany M."/>
            <person name="Tanaka T."/>
            <person name="Kumagai T."/>
            <person name="Asai K."/>
            <person name="Machida M."/>
            <person name="Nierman W.C."/>
            <person name="Denning D.W."/>
            <person name="Caddick M."/>
            <person name="Hynes M."/>
            <person name="Paoletti M."/>
            <person name="Fischer R."/>
            <person name="Miller B."/>
            <person name="Dyer P."/>
            <person name="Sachs M.S."/>
            <person name="Osmani S.A."/>
            <person name="Birren B.W."/>
        </authorList>
    </citation>
    <scope>NUCLEOTIDE SEQUENCE [LARGE SCALE GENOMIC DNA]</scope>
    <source>
        <strain evidence="4">FGSC A4 / ATCC 38163 / CBS 112.46 / NRRL 194 / M139</strain>
    </source>
</reference>
<dbReference type="PANTHER" id="PTHR43147:SF2">
    <property type="entry name" value="NADP-DEPENDENT OXIDOREDUCTASE DOMAIN-CONTAINING PROTEIN"/>
    <property type="match status" value="1"/>
</dbReference>
<feature type="domain" description="NADP-dependent oxidoreductase" evidence="2">
    <location>
        <begin position="241"/>
        <end position="442"/>
    </location>
</feature>
<dbReference type="KEGG" id="ani:ANIA_08658"/>
<dbReference type="GeneID" id="2868595"/>
<accession>Q5ASS2</accession>
<accession>C8VA63</accession>
<organism evidence="3 4">
    <name type="scientific">Emericella nidulans (strain FGSC A4 / ATCC 38163 / CBS 112.46 / NRRL 194 / M139)</name>
    <name type="common">Aspergillus nidulans</name>
    <dbReference type="NCBI Taxonomy" id="227321"/>
    <lineage>
        <taxon>Eukaryota</taxon>
        <taxon>Fungi</taxon>
        <taxon>Dikarya</taxon>
        <taxon>Ascomycota</taxon>
        <taxon>Pezizomycotina</taxon>
        <taxon>Eurotiomycetes</taxon>
        <taxon>Eurotiomycetidae</taxon>
        <taxon>Eurotiales</taxon>
        <taxon>Aspergillaceae</taxon>
        <taxon>Aspergillus</taxon>
        <taxon>Aspergillus subgen. Nidulantes</taxon>
    </lineage>
</organism>
<dbReference type="EMBL" id="BN001303">
    <property type="protein sequence ID" value="CBF78238.1"/>
    <property type="molecule type" value="Genomic_DNA"/>
</dbReference>
<dbReference type="InParanoid" id="Q5ASS2"/>
<keyword evidence="4" id="KW-1185">Reference proteome</keyword>
<dbReference type="OrthoDB" id="686384at2759"/>
<dbReference type="AlphaFoldDB" id="Q5ASS2"/>
<dbReference type="VEuPathDB" id="FungiDB:AN8658"/>